<evidence type="ECO:0000313" key="1">
    <source>
        <dbReference type="EMBL" id="TNY18830.1"/>
    </source>
</evidence>
<comment type="caution">
    <text evidence="1">The sequence shown here is derived from an EMBL/GenBank/DDBJ whole genome shotgun (WGS) entry which is preliminary data.</text>
</comment>
<keyword evidence="2" id="KW-1185">Reference proteome</keyword>
<dbReference type="SUPFAM" id="SSF52047">
    <property type="entry name" value="RNI-like"/>
    <property type="match status" value="1"/>
</dbReference>
<protein>
    <submittedName>
        <fullName evidence="1">Uncharacterized protein</fullName>
    </submittedName>
</protein>
<name>A0A5C5FPV4_9BASI</name>
<accession>A0A5C5FPV4</accession>
<dbReference type="InterPro" id="IPR032675">
    <property type="entry name" value="LRR_dom_sf"/>
</dbReference>
<organism evidence="1 2">
    <name type="scientific">Rhodotorula diobovata</name>
    <dbReference type="NCBI Taxonomy" id="5288"/>
    <lineage>
        <taxon>Eukaryota</taxon>
        <taxon>Fungi</taxon>
        <taxon>Dikarya</taxon>
        <taxon>Basidiomycota</taxon>
        <taxon>Pucciniomycotina</taxon>
        <taxon>Microbotryomycetes</taxon>
        <taxon>Sporidiobolales</taxon>
        <taxon>Sporidiobolaceae</taxon>
        <taxon>Rhodotorula</taxon>
    </lineage>
</organism>
<gene>
    <name evidence="1" type="ORF">DMC30DRAFT_418488</name>
</gene>
<evidence type="ECO:0000313" key="2">
    <source>
        <dbReference type="Proteomes" id="UP000311382"/>
    </source>
</evidence>
<dbReference type="EMBL" id="SOZI01000120">
    <property type="protein sequence ID" value="TNY18830.1"/>
    <property type="molecule type" value="Genomic_DNA"/>
</dbReference>
<sequence>MLNPLPVELVRRIVALAHPIPARTPSFNKKLAERHRSLCTIQRVSRAFHIIGREVLWSTVHYRADGTRQLDHLLASEGDEGSLVRELDHEGQVQNSVDLSTLFGKTPGLVRASIRQDPEKGSLDLAALARLENLQQLVLEGQQLKLLVPLDTPCDALVFRSLKHLELHSVILPSVLEPWLFTEKPMPALKTLSVSRCTVGGRGPSFPKLGRDLWQQLERLHVSHDEHEHLDRDLFSTSSKVLAHIDERSGAALLRRLKRADATGGDIDGSFTLGATSLVLSPAGFEVHRYMGSVTGASLAITRLLVENGATRVLFRPRVLRLVEPEESGGLELVEARMELARERIPDLWGQLDKACAEARDGLEVYYLDSEDDVEQWPAWAQTDPVLRGLLCLVEDCDARTREADEAFSELLDGLSAALSGVDWSGIDFSGVDFSGFQGF</sequence>
<dbReference type="AlphaFoldDB" id="A0A5C5FPV4"/>
<dbReference type="Gene3D" id="3.80.10.10">
    <property type="entry name" value="Ribonuclease Inhibitor"/>
    <property type="match status" value="1"/>
</dbReference>
<reference evidence="1 2" key="1">
    <citation type="submission" date="2019-03" db="EMBL/GenBank/DDBJ databases">
        <title>Rhodosporidium diobovatum UCD-FST 08-225 genome sequencing, assembly, and annotation.</title>
        <authorList>
            <person name="Fakankun I.U."/>
            <person name="Fristensky B."/>
            <person name="Levin D.B."/>
        </authorList>
    </citation>
    <scope>NUCLEOTIDE SEQUENCE [LARGE SCALE GENOMIC DNA]</scope>
    <source>
        <strain evidence="1 2">UCD-FST 08-225</strain>
    </source>
</reference>
<proteinExistence type="predicted"/>
<dbReference type="Proteomes" id="UP000311382">
    <property type="component" value="Unassembled WGS sequence"/>
</dbReference>